<dbReference type="Gene3D" id="3.40.190.10">
    <property type="entry name" value="Periplasmic binding protein-like II"/>
    <property type="match status" value="2"/>
</dbReference>
<dbReference type="InterPro" id="IPR001638">
    <property type="entry name" value="Solute-binding_3/MltF_N"/>
</dbReference>
<keyword evidence="6 7" id="KW-0472">Membrane</keyword>
<dbReference type="Pfam" id="PF00528">
    <property type="entry name" value="BPD_transp_1"/>
    <property type="match status" value="1"/>
</dbReference>
<evidence type="ECO:0000256" key="4">
    <source>
        <dbReference type="ARBA" id="ARBA00022692"/>
    </source>
</evidence>
<dbReference type="SMART" id="SM00062">
    <property type="entry name" value="PBPb"/>
    <property type="match status" value="1"/>
</dbReference>
<feature type="transmembrane region" description="Helical" evidence="7">
    <location>
        <begin position="318"/>
        <end position="341"/>
    </location>
</feature>
<evidence type="ECO:0000256" key="5">
    <source>
        <dbReference type="ARBA" id="ARBA00022989"/>
    </source>
</evidence>
<feature type="transmembrane region" description="Helical" evidence="7">
    <location>
        <begin position="282"/>
        <end position="306"/>
    </location>
</feature>
<keyword evidence="3" id="KW-1003">Cell membrane</keyword>
<proteinExistence type="inferred from homology"/>
<dbReference type="InterPro" id="IPR043429">
    <property type="entry name" value="ArtM/GltK/GlnP/TcyL/YhdX-like"/>
</dbReference>
<accession>A0ABT1WNA4</accession>
<reference evidence="9" key="1">
    <citation type="submission" date="2022-07" db="EMBL/GenBank/DDBJ databases">
        <authorList>
            <person name="Jung M.-Y."/>
            <person name="Lee M."/>
        </authorList>
    </citation>
    <scope>NUCLEOTIDE SEQUENCE</scope>
    <source>
        <strain evidence="9">S8</strain>
    </source>
</reference>
<dbReference type="InterPro" id="IPR010065">
    <property type="entry name" value="AA_ABC_transptr_permease_3TM"/>
</dbReference>
<feature type="transmembrane region" description="Helical" evidence="7">
    <location>
        <begin position="452"/>
        <end position="470"/>
    </location>
</feature>
<comment type="caution">
    <text evidence="9">The sequence shown here is derived from an EMBL/GenBank/DDBJ whole genome shotgun (WGS) entry which is preliminary data.</text>
</comment>
<evidence type="ECO:0000313" key="9">
    <source>
        <dbReference type="EMBL" id="MCQ9210011.1"/>
    </source>
</evidence>
<feature type="domain" description="ABC transmembrane type-1" evidence="8">
    <location>
        <begin position="282"/>
        <end position="471"/>
    </location>
</feature>
<dbReference type="SUPFAM" id="SSF53850">
    <property type="entry name" value="Periplasmic binding protein-like II"/>
    <property type="match status" value="1"/>
</dbReference>
<sequence>MKKYWNIYSKILLTISAIISFVVLGSQKPVQAEEKTYVIGTDTTFAPFEFQDTNGDFVGIDMDLLKEIAELEGFKVEIKALGFNAALQALESNQIDGMIAGMSITDERKAKFDFSESYFDSGVGMAVAAESTISTYEDLKGKTVAAKIGTQGATFAESIKDKYGFTITTFEDSANMYEDVISGNSVAAFEDYPVMGYAIKSASLPLRLTDYLEEANQYGFAVSKGKNAELLADFNAGLAKLKANGRYDEIINKYISTAEESSEDTSFLGLIKTNMPALAKGLWTTLWITLISISIALIIGIALGLMKTSHITALEWIATIYIDIMRGIPLIVLAFFIYFGIPQLLGIRFDAITAGILTLSLNAAAYVGEIVRGGINAVDGGQSEAALSLGLPYKISMVKVILPQAFRIMIPSFINQFVITLKDTSILSIIGLVELTQTGKIIIARNLQSSSVWLIVGIMYLVIITILTKLSSRLERNI</sequence>
<evidence type="ECO:0000256" key="7">
    <source>
        <dbReference type="RuleBase" id="RU363032"/>
    </source>
</evidence>
<gene>
    <name evidence="9" type="ORF">NPA36_05555</name>
</gene>
<evidence type="ECO:0000256" key="2">
    <source>
        <dbReference type="ARBA" id="ARBA00022448"/>
    </source>
</evidence>
<dbReference type="RefSeq" id="WP_256945127.1">
    <property type="nucleotide sequence ID" value="NZ_JANHNZ010000004.1"/>
</dbReference>
<dbReference type="PROSITE" id="PS50928">
    <property type="entry name" value="ABC_TM1"/>
    <property type="match status" value="1"/>
</dbReference>
<evidence type="ECO:0000256" key="1">
    <source>
        <dbReference type="ARBA" id="ARBA00004651"/>
    </source>
</evidence>
<keyword evidence="5 7" id="KW-1133">Transmembrane helix</keyword>
<evidence type="ECO:0000256" key="3">
    <source>
        <dbReference type="ARBA" id="ARBA00022475"/>
    </source>
</evidence>
<comment type="similarity">
    <text evidence="7">Belongs to the binding-protein-dependent transport system permease family.</text>
</comment>
<dbReference type="CDD" id="cd06261">
    <property type="entry name" value="TM_PBP2"/>
    <property type="match status" value="1"/>
</dbReference>
<dbReference type="Gene3D" id="1.10.3720.10">
    <property type="entry name" value="MetI-like"/>
    <property type="match status" value="1"/>
</dbReference>
<keyword evidence="10" id="KW-1185">Reference proteome</keyword>
<dbReference type="SUPFAM" id="SSF161098">
    <property type="entry name" value="MetI-like"/>
    <property type="match status" value="1"/>
</dbReference>
<evidence type="ECO:0000256" key="6">
    <source>
        <dbReference type="ARBA" id="ARBA00023136"/>
    </source>
</evidence>
<dbReference type="EMBL" id="JANHNZ010000004">
    <property type="protein sequence ID" value="MCQ9210011.1"/>
    <property type="molecule type" value="Genomic_DNA"/>
</dbReference>
<keyword evidence="2 7" id="KW-0813">Transport</keyword>
<dbReference type="InterPro" id="IPR000515">
    <property type="entry name" value="MetI-like"/>
</dbReference>
<dbReference type="SMART" id="SM00079">
    <property type="entry name" value="PBPe"/>
    <property type="match status" value="1"/>
</dbReference>
<organism evidence="9 10">
    <name type="scientific">Granulicatella seriolae</name>
    <dbReference type="NCBI Taxonomy" id="2967226"/>
    <lineage>
        <taxon>Bacteria</taxon>
        <taxon>Bacillati</taxon>
        <taxon>Bacillota</taxon>
        <taxon>Bacilli</taxon>
        <taxon>Lactobacillales</taxon>
        <taxon>Carnobacteriaceae</taxon>
        <taxon>Granulicatella</taxon>
    </lineage>
</organism>
<protein>
    <submittedName>
        <fullName evidence="9">Amino acid ABC transporter substrate-binding protein/permease</fullName>
    </submittedName>
</protein>
<keyword evidence="4 7" id="KW-0812">Transmembrane</keyword>
<dbReference type="CDD" id="cd13619">
    <property type="entry name" value="PBP2_GlnP"/>
    <property type="match status" value="1"/>
</dbReference>
<name>A0ABT1WNA4_9LACT</name>
<reference evidence="9" key="3">
    <citation type="journal article" date="2023" name="Microbiol. Resour. Announc.">
        <title>Draft Genome Sequence of Granulicatella sp. Strain S8, Isolated from a Marine Fish, Seriola quinqueradiata.</title>
        <authorList>
            <person name="Lee M."/>
            <person name="Farooq A."/>
            <person name="Jeong J.B."/>
            <person name="Jung M.Y."/>
        </authorList>
    </citation>
    <scope>NUCLEOTIDE SEQUENCE</scope>
    <source>
        <strain evidence="9">S8</strain>
    </source>
</reference>
<dbReference type="InterPro" id="IPR035906">
    <property type="entry name" value="MetI-like_sf"/>
</dbReference>
<dbReference type="PANTHER" id="PTHR30614:SF46">
    <property type="entry name" value="ABC TRANSPORTER MEMBRANE SPANNING PERMEASE-GLUTAMINE TRANSPORT"/>
    <property type="match status" value="1"/>
</dbReference>
<evidence type="ECO:0000259" key="8">
    <source>
        <dbReference type="PROSITE" id="PS50928"/>
    </source>
</evidence>
<evidence type="ECO:0000313" key="10">
    <source>
        <dbReference type="Proteomes" id="UP001059480"/>
    </source>
</evidence>
<dbReference type="Pfam" id="PF00497">
    <property type="entry name" value="SBP_bac_3"/>
    <property type="match status" value="1"/>
</dbReference>
<dbReference type="NCBIfam" id="TIGR01726">
    <property type="entry name" value="HEQRo_perm_3TM"/>
    <property type="match status" value="1"/>
</dbReference>
<dbReference type="PANTHER" id="PTHR30614">
    <property type="entry name" value="MEMBRANE COMPONENT OF AMINO ACID ABC TRANSPORTER"/>
    <property type="match status" value="1"/>
</dbReference>
<comment type="subcellular location">
    <subcellularLocation>
        <location evidence="1 7">Cell membrane</location>
        <topology evidence="1 7">Multi-pass membrane protein</topology>
    </subcellularLocation>
</comment>
<reference evidence="9" key="2">
    <citation type="journal article" date="2023" name="Curr. Microbiol.">
        <title>Granulicatella seriolae sp. nov., a Novel Facultative Anaerobe Isolated from Yellowtail Marine Fish.</title>
        <authorList>
            <person name="Lee M."/>
            <person name="Choi Y.J."/>
            <person name="Farooq A."/>
            <person name="Jeong J.B."/>
            <person name="Jung M.Y."/>
        </authorList>
    </citation>
    <scope>NUCLEOTIDE SEQUENCE</scope>
    <source>
        <strain evidence="9">S8</strain>
    </source>
</reference>
<dbReference type="InterPro" id="IPR001320">
    <property type="entry name" value="Iontro_rcpt_C"/>
</dbReference>
<dbReference type="Proteomes" id="UP001059480">
    <property type="component" value="Unassembled WGS sequence"/>
</dbReference>